<dbReference type="Proteomes" id="UP001153334">
    <property type="component" value="Unassembled WGS sequence"/>
</dbReference>
<dbReference type="EMBL" id="JAPESX010000667">
    <property type="protein sequence ID" value="KAJ8120228.1"/>
    <property type="molecule type" value="Genomic_DNA"/>
</dbReference>
<keyword evidence="2" id="KW-1185">Reference proteome</keyword>
<organism evidence="1 2">
    <name type="scientific">Nemania bipapillata</name>
    <dbReference type="NCBI Taxonomy" id="110536"/>
    <lineage>
        <taxon>Eukaryota</taxon>
        <taxon>Fungi</taxon>
        <taxon>Dikarya</taxon>
        <taxon>Ascomycota</taxon>
        <taxon>Pezizomycotina</taxon>
        <taxon>Sordariomycetes</taxon>
        <taxon>Xylariomycetidae</taxon>
        <taxon>Xylariales</taxon>
        <taxon>Xylariaceae</taxon>
        <taxon>Nemania</taxon>
    </lineage>
</organism>
<evidence type="ECO:0000313" key="1">
    <source>
        <dbReference type="EMBL" id="KAJ8120228.1"/>
    </source>
</evidence>
<gene>
    <name evidence="1" type="ORF">ONZ43_g3009</name>
</gene>
<comment type="caution">
    <text evidence="1">The sequence shown here is derived from an EMBL/GenBank/DDBJ whole genome shotgun (WGS) entry which is preliminary data.</text>
</comment>
<proteinExistence type="predicted"/>
<name>A0ACC2IYE9_9PEZI</name>
<protein>
    <submittedName>
        <fullName evidence="1">Uncharacterized protein</fullName>
    </submittedName>
</protein>
<accession>A0ACC2IYE9</accession>
<sequence length="324" mass="36218">MTPVSSLLQERLQQERRAESERLASKWGTDLSLSTGDIRDGDITNPSSKRYRPVPERRPGSSNDDDSSQTSMGAKQIEKAVSTLHKQNFDLKLELFHRREKQSALETRVEELESERRELTDIQENLLSELVKRDKAIEEAVNMIVRLEARVDELVEEKEMVRRIEADEAYRRSWSDISDSLRMETPKPGGRGEVLALEHKTLERMPSFLSDRSAHTRHLRSVVLQNRSSLRHIRKVSEVSASSADVSEVNRISSPSLSMLSESSFVSVYGSKQGQDGSGVMPLDHVSGVDGTFGTRSPTPTKGGMISTLPSTRDPTSGLVEEAS</sequence>
<evidence type="ECO:0000313" key="2">
    <source>
        <dbReference type="Proteomes" id="UP001153334"/>
    </source>
</evidence>
<reference evidence="1" key="1">
    <citation type="submission" date="2022-11" db="EMBL/GenBank/DDBJ databases">
        <title>Genome Sequence of Nemania bipapillata.</title>
        <authorList>
            <person name="Buettner E."/>
        </authorList>
    </citation>
    <scope>NUCLEOTIDE SEQUENCE</scope>
    <source>
        <strain evidence="1">CP14</strain>
    </source>
</reference>